<comment type="subcellular location">
    <subcellularLocation>
        <location evidence="1">Membrane</location>
        <topology evidence="1">Multi-pass membrane protein</topology>
    </subcellularLocation>
</comment>
<keyword evidence="7" id="KW-1185">Reference proteome</keyword>
<dbReference type="GO" id="GO:0022857">
    <property type="term" value="F:transmembrane transporter activity"/>
    <property type="evidence" value="ECO:0007669"/>
    <property type="project" value="InterPro"/>
</dbReference>
<evidence type="ECO:0000256" key="5">
    <source>
        <dbReference type="SAM" id="Phobius"/>
    </source>
</evidence>
<dbReference type="Proteomes" id="UP000242715">
    <property type="component" value="Unassembled WGS sequence"/>
</dbReference>
<accession>A0A2Z6MRU9</accession>
<evidence type="ECO:0000256" key="3">
    <source>
        <dbReference type="ARBA" id="ARBA00022989"/>
    </source>
</evidence>
<evidence type="ECO:0000256" key="2">
    <source>
        <dbReference type="ARBA" id="ARBA00022692"/>
    </source>
</evidence>
<evidence type="ECO:0000313" key="7">
    <source>
        <dbReference type="Proteomes" id="UP000242715"/>
    </source>
</evidence>
<dbReference type="InterPro" id="IPR037185">
    <property type="entry name" value="EmrE-like"/>
</dbReference>
<evidence type="ECO:0000313" key="6">
    <source>
        <dbReference type="EMBL" id="GAU35058.1"/>
    </source>
</evidence>
<feature type="transmembrane region" description="Helical" evidence="5">
    <location>
        <begin position="20"/>
        <end position="41"/>
    </location>
</feature>
<evidence type="ECO:0000256" key="4">
    <source>
        <dbReference type="ARBA" id="ARBA00023136"/>
    </source>
</evidence>
<dbReference type="PANTHER" id="PTHR31218">
    <property type="entry name" value="WAT1-RELATED PROTEIN"/>
    <property type="match status" value="1"/>
</dbReference>
<dbReference type="GO" id="GO:0016020">
    <property type="term" value="C:membrane"/>
    <property type="evidence" value="ECO:0007669"/>
    <property type="project" value="InterPro"/>
</dbReference>
<dbReference type="OrthoDB" id="1718296at2759"/>
<dbReference type="EMBL" id="DF973575">
    <property type="protein sequence ID" value="GAU35058.1"/>
    <property type="molecule type" value="Genomic_DNA"/>
</dbReference>
<name>A0A2Z6MRU9_TRISU</name>
<dbReference type="InterPro" id="IPR030184">
    <property type="entry name" value="WAT1-related"/>
</dbReference>
<protein>
    <recommendedName>
        <fullName evidence="8">WAT1-related protein</fullName>
    </recommendedName>
</protein>
<dbReference type="AlphaFoldDB" id="A0A2Z6MRU9"/>
<keyword evidence="4 5" id="KW-0472">Membrane</keyword>
<gene>
    <name evidence="6" type="ORF">TSUD_69810</name>
</gene>
<sequence>MVTGVTYYLQTWVIEKRGPVFLAMSTPLALIMTMFSSVILLGEIISLGRIVLCAVGKEQRTNAENFRRLGASFVYERN</sequence>
<keyword evidence="3 5" id="KW-1133">Transmembrane helix</keyword>
<organism evidence="6 7">
    <name type="scientific">Trifolium subterraneum</name>
    <name type="common">Subterranean clover</name>
    <dbReference type="NCBI Taxonomy" id="3900"/>
    <lineage>
        <taxon>Eukaryota</taxon>
        <taxon>Viridiplantae</taxon>
        <taxon>Streptophyta</taxon>
        <taxon>Embryophyta</taxon>
        <taxon>Tracheophyta</taxon>
        <taxon>Spermatophyta</taxon>
        <taxon>Magnoliopsida</taxon>
        <taxon>eudicotyledons</taxon>
        <taxon>Gunneridae</taxon>
        <taxon>Pentapetalae</taxon>
        <taxon>rosids</taxon>
        <taxon>fabids</taxon>
        <taxon>Fabales</taxon>
        <taxon>Fabaceae</taxon>
        <taxon>Papilionoideae</taxon>
        <taxon>50 kb inversion clade</taxon>
        <taxon>NPAAA clade</taxon>
        <taxon>Hologalegina</taxon>
        <taxon>IRL clade</taxon>
        <taxon>Trifolieae</taxon>
        <taxon>Trifolium</taxon>
    </lineage>
</organism>
<proteinExistence type="predicted"/>
<reference evidence="7" key="1">
    <citation type="journal article" date="2017" name="Front. Plant Sci.">
        <title>Climate Clever Clovers: New Paradigm to Reduce the Environmental Footprint of Ruminants by Breeding Low Methanogenic Forages Utilizing Haplotype Variation.</title>
        <authorList>
            <person name="Kaur P."/>
            <person name="Appels R."/>
            <person name="Bayer P.E."/>
            <person name="Keeble-Gagnere G."/>
            <person name="Wang J."/>
            <person name="Hirakawa H."/>
            <person name="Shirasawa K."/>
            <person name="Vercoe P."/>
            <person name="Stefanova K."/>
            <person name="Durmic Z."/>
            <person name="Nichols P."/>
            <person name="Revell C."/>
            <person name="Isobe S.N."/>
            <person name="Edwards D."/>
            <person name="Erskine W."/>
        </authorList>
    </citation>
    <scope>NUCLEOTIDE SEQUENCE [LARGE SCALE GENOMIC DNA]</scope>
    <source>
        <strain evidence="7">cv. Daliak</strain>
    </source>
</reference>
<evidence type="ECO:0000256" key="1">
    <source>
        <dbReference type="ARBA" id="ARBA00004141"/>
    </source>
</evidence>
<evidence type="ECO:0008006" key="8">
    <source>
        <dbReference type="Google" id="ProtNLM"/>
    </source>
</evidence>
<dbReference type="SUPFAM" id="SSF103481">
    <property type="entry name" value="Multidrug resistance efflux transporter EmrE"/>
    <property type="match status" value="1"/>
</dbReference>
<keyword evidence="2 5" id="KW-0812">Transmembrane</keyword>